<dbReference type="EMBL" id="JAVDQG010000008">
    <property type="protein sequence ID" value="MDR6227307.1"/>
    <property type="molecule type" value="Genomic_DNA"/>
</dbReference>
<protein>
    <submittedName>
        <fullName evidence="1">Uncharacterized protein</fullName>
    </submittedName>
</protein>
<keyword evidence="2" id="KW-1185">Reference proteome</keyword>
<evidence type="ECO:0000313" key="1">
    <source>
        <dbReference type="EMBL" id="MDR6227307.1"/>
    </source>
</evidence>
<name>A0ABU1IR82_9BACL</name>
<sequence>MKWIVKDAFVFVLTIEQDKLLYIVSMAIGGRMAAGKLRKWNIFETIIPYGDFLKQSHEW</sequence>
<comment type="caution">
    <text evidence="1">The sequence shown here is derived from an EMBL/GenBank/DDBJ whole genome shotgun (WGS) entry which is preliminary data.</text>
</comment>
<organism evidence="1 2">
    <name type="scientific">Desmospora profundinema</name>
    <dbReference type="NCBI Taxonomy" id="1571184"/>
    <lineage>
        <taxon>Bacteria</taxon>
        <taxon>Bacillati</taxon>
        <taxon>Bacillota</taxon>
        <taxon>Bacilli</taxon>
        <taxon>Bacillales</taxon>
        <taxon>Thermoactinomycetaceae</taxon>
        <taxon>Desmospora</taxon>
    </lineage>
</organism>
<evidence type="ECO:0000313" key="2">
    <source>
        <dbReference type="Proteomes" id="UP001185012"/>
    </source>
</evidence>
<gene>
    <name evidence="1" type="ORF">JOE21_003322</name>
</gene>
<accession>A0ABU1IR82</accession>
<dbReference type="RefSeq" id="WP_309868276.1">
    <property type="nucleotide sequence ID" value="NZ_JAVDQG010000008.1"/>
</dbReference>
<reference evidence="1 2" key="1">
    <citation type="submission" date="2023-07" db="EMBL/GenBank/DDBJ databases">
        <title>Genomic Encyclopedia of Type Strains, Phase IV (KMG-IV): sequencing the most valuable type-strain genomes for metagenomic binning, comparative biology and taxonomic classification.</title>
        <authorList>
            <person name="Goeker M."/>
        </authorList>
    </citation>
    <scope>NUCLEOTIDE SEQUENCE [LARGE SCALE GENOMIC DNA]</scope>
    <source>
        <strain evidence="1 2">DSM 45903</strain>
    </source>
</reference>
<proteinExistence type="predicted"/>
<dbReference type="Proteomes" id="UP001185012">
    <property type="component" value="Unassembled WGS sequence"/>
</dbReference>